<evidence type="ECO:0008006" key="3">
    <source>
        <dbReference type="Google" id="ProtNLM"/>
    </source>
</evidence>
<name>A0AAW8TK62_9ENTE</name>
<dbReference type="EMBL" id="JARPYT010000012">
    <property type="protein sequence ID" value="MDT2637629.1"/>
    <property type="molecule type" value="Genomic_DNA"/>
</dbReference>
<comment type="caution">
    <text evidence="1">The sequence shown here is derived from an EMBL/GenBank/DDBJ whole genome shotgun (WGS) entry which is preliminary data.</text>
</comment>
<reference evidence="1" key="1">
    <citation type="submission" date="2023-03" db="EMBL/GenBank/DDBJ databases">
        <authorList>
            <person name="Shen W."/>
            <person name="Cai J."/>
        </authorList>
    </citation>
    <scope>NUCLEOTIDE SEQUENCE</scope>
    <source>
        <strain evidence="1">P55-2</strain>
    </source>
</reference>
<gene>
    <name evidence="1" type="ORF">P7D36_09010</name>
</gene>
<sequence length="149" mass="14958">MTDIVKVNQDGVQVYPQTHWEAVEGKPETIKGDKGDPGAAATITVGTVTSGTTAAVTNAGTTSAAKFNFVLPKGDKGDPGTNATTTTVATTTANGLMASTDKSKLNGIEAGAQKNPGNASTTAAGLMSAADKTKLDGLNNITFEKVGTV</sequence>
<organism evidence="1 2">
    <name type="scientific">Enterococcus dongliensis</name>
    <dbReference type="NCBI Taxonomy" id="2559925"/>
    <lineage>
        <taxon>Bacteria</taxon>
        <taxon>Bacillati</taxon>
        <taxon>Bacillota</taxon>
        <taxon>Bacilli</taxon>
        <taxon>Lactobacillales</taxon>
        <taxon>Enterococcaceae</taxon>
        <taxon>Enterococcus</taxon>
    </lineage>
</organism>
<dbReference type="AlphaFoldDB" id="A0AAW8TK62"/>
<dbReference type="Proteomes" id="UP001245561">
    <property type="component" value="Unassembled WGS sequence"/>
</dbReference>
<evidence type="ECO:0000313" key="2">
    <source>
        <dbReference type="Proteomes" id="UP001245561"/>
    </source>
</evidence>
<protein>
    <recommendedName>
        <fullName evidence="3">Trimeric autotransporter adhesin YadA-like stalk domain-containing protein</fullName>
    </recommendedName>
</protein>
<accession>A0AAW8TK62</accession>
<proteinExistence type="predicted"/>
<dbReference type="RefSeq" id="WP_137603252.1">
    <property type="nucleotide sequence ID" value="NZ_JARPYS010000011.1"/>
</dbReference>
<evidence type="ECO:0000313" key="1">
    <source>
        <dbReference type="EMBL" id="MDT2637629.1"/>
    </source>
</evidence>